<dbReference type="RefSeq" id="WP_089767171.1">
    <property type="nucleotide sequence ID" value="NZ_FNPB01000006.1"/>
</dbReference>
<dbReference type="GO" id="GO:0046872">
    <property type="term" value="F:metal ion binding"/>
    <property type="evidence" value="ECO:0007669"/>
    <property type="project" value="UniProtKB-KW"/>
</dbReference>
<evidence type="ECO:0000256" key="1">
    <source>
        <dbReference type="ARBA" id="ARBA00022723"/>
    </source>
</evidence>
<sequence length="292" mass="32244">MRFVRYDDDQLGLLTDDGNGVIDLTDRLGLDGDEPLVEYIEGDYDASEYEDEAPDHDVEDVEIGSPVGRPGKVIAAPLNYENHIEEAISDKDITTDEWFSIKDKGYFLKAPSSVVGPDHGIELPFEDRRTDHEVELAFVMGEEAKDVSAEEAWDHIFGYTILLDISLRGDQDRSNRKSYDTFTVIGPCVVTADEIDDPQDLQMELELNGERRQYENTGDMVYTCADVVKYASLGATLEVGDVITTGTPEGVSELHDGDTIDAEIEDVGSMTVDVTGRDVSYADANVQKGGQE</sequence>
<dbReference type="InterPro" id="IPR011234">
    <property type="entry name" value="Fumarylacetoacetase-like_C"/>
</dbReference>
<dbReference type="GO" id="GO:0018773">
    <property type="term" value="F:acetylpyruvate hydrolase activity"/>
    <property type="evidence" value="ECO:0007669"/>
    <property type="project" value="TreeGrafter"/>
</dbReference>
<protein>
    <submittedName>
        <fullName evidence="3">2-keto-4-pentenoate hydratase/2-oxohepta-3-ene-1,7-dioic acid hydratase (Catechol pathway)</fullName>
    </submittedName>
</protein>
<dbReference type="Pfam" id="PF01557">
    <property type="entry name" value="FAA_hydrolase"/>
    <property type="match status" value="1"/>
</dbReference>
<dbReference type="STRING" id="660517.SAMN04487946_10660"/>
<proteinExistence type="predicted"/>
<dbReference type="AlphaFoldDB" id="A0A1H3GYQ3"/>
<gene>
    <name evidence="3" type="ORF">SAMN04487946_10660</name>
</gene>
<dbReference type="SUPFAM" id="SSF56529">
    <property type="entry name" value="FAH"/>
    <property type="match status" value="1"/>
</dbReference>
<reference evidence="4" key="1">
    <citation type="submission" date="2016-10" db="EMBL/GenBank/DDBJ databases">
        <authorList>
            <person name="Varghese N."/>
            <person name="Submissions S."/>
        </authorList>
    </citation>
    <scope>NUCLEOTIDE SEQUENCE [LARGE SCALE GENOMIC DNA]</scope>
    <source>
        <strain evidence="4">CGMCC 1.10118</strain>
    </source>
</reference>
<dbReference type="PANTHER" id="PTHR11820">
    <property type="entry name" value="ACYLPYRUVASE"/>
    <property type="match status" value="1"/>
</dbReference>
<dbReference type="InterPro" id="IPR036663">
    <property type="entry name" value="Fumarylacetoacetase_C_sf"/>
</dbReference>
<dbReference type="Gene3D" id="3.90.850.10">
    <property type="entry name" value="Fumarylacetoacetase-like, C-terminal domain"/>
    <property type="match status" value="1"/>
</dbReference>
<dbReference type="Proteomes" id="UP000199170">
    <property type="component" value="Unassembled WGS sequence"/>
</dbReference>
<dbReference type="OrthoDB" id="6242at2157"/>
<keyword evidence="4" id="KW-1185">Reference proteome</keyword>
<evidence type="ECO:0000313" key="3">
    <source>
        <dbReference type="EMBL" id="SDY08453.1"/>
    </source>
</evidence>
<evidence type="ECO:0000259" key="2">
    <source>
        <dbReference type="Pfam" id="PF01557"/>
    </source>
</evidence>
<organism evidence="3 4">
    <name type="scientific">Halobellus clavatus</name>
    <dbReference type="NCBI Taxonomy" id="660517"/>
    <lineage>
        <taxon>Archaea</taxon>
        <taxon>Methanobacteriati</taxon>
        <taxon>Methanobacteriota</taxon>
        <taxon>Stenosarchaea group</taxon>
        <taxon>Halobacteria</taxon>
        <taxon>Halobacteriales</taxon>
        <taxon>Haloferacaceae</taxon>
        <taxon>Halobellus</taxon>
    </lineage>
</organism>
<keyword evidence="1" id="KW-0479">Metal-binding</keyword>
<dbReference type="EMBL" id="FNPB01000006">
    <property type="protein sequence ID" value="SDY08453.1"/>
    <property type="molecule type" value="Genomic_DNA"/>
</dbReference>
<accession>A0A1H3GYQ3</accession>
<name>A0A1H3GYQ3_9EURY</name>
<evidence type="ECO:0000313" key="4">
    <source>
        <dbReference type="Proteomes" id="UP000199170"/>
    </source>
</evidence>
<feature type="domain" description="Fumarylacetoacetase-like C-terminal" evidence="2">
    <location>
        <begin position="72"/>
        <end position="274"/>
    </location>
</feature>
<dbReference type="PANTHER" id="PTHR11820:SF7">
    <property type="entry name" value="ACYLPYRUVASE FAHD1, MITOCHONDRIAL"/>
    <property type="match status" value="1"/>
</dbReference>